<dbReference type="RefSeq" id="WP_152804908.1">
    <property type="nucleotide sequence ID" value="NZ_WHNX01000018.1"/>
</dbReference>
<protein>
    <submittedName>
        <fullName evidence="1">Uncharacterized protein</fullName>
    </submittedName>
</protein>
<accession>A0A6A7KAM4</accession>
<dbReference type="AlphaFoldDB" id="A0A6A7KAM4"/>
<sequence>MTKEVLEHCTRAVVRYMNGDMKEFERLTNIAMKINHQCVCSNCGNITIPAKRKIDKDKYVKIELCLDCGAQKELQCVS</sequence>
<name>A0A6A7KAM4_9FIRM</name>
<evidence type="ECO:0000313" key="1">
    <source>
        <dbReference type="EMBL" id="MPW26422.1"/>
    </source>
</evidence>
<gene>
    <name evidence="1" type="ORF">GC105_11540</name>
</gene>
<dbReference type="Proteomes" id="UP000440004">
    <property type="component" value="Unassembled WGS sequence"/>
</dbReference>
<evidence type="ECO:0000313" key="2">
    <source>
        <dbReference type="Proteomes" id="UP000440004"/>
    </source>
</evidence>
<reference evidence="1 2" key="1">
    <citation type="submission" date="2019-10" db="EMBL/GenBank/DDBJ databases">
        <title>Alkalibaculum tamaniensis sp.nov., a new alkaliphilic acetogen, isolated on methoxylated aromatics from a mud volcano.</title>
        <authorList>
            <person name="Khomyakova M.A."/>
            <person name="Merkel A.Y."/>
            <person name="Bonch-Osmolovskaya E.A."/>
            <person name="Slobodkin A.I."/>
        </authorList>
    </citation>
    <scope>NUCLEOTIDE SEQUENCE [LARGE SCALE GENOMIC DNA]</scope>
    <source>
        <strain evidence="1 2">M08DMB</strain>
    </source>
</reference>
<proteinExistence type="predicted"/>
<organism evidence="1 2">
    <name type="scientific">Alkalibaculum sporogenes</name>
    <dbReference type="NCBI Taxonomy" id="2655001"/>
    <lineage>
        <taxon>Bacteria</taxon>
        <taxon>Bacillati</taxon>
        <taxon>Bacillota</taxon>
        <taxon>Clostridia</taxon>
        <taxon>Eubacteriales</taxon>
        <taxon>Eubacteriaceae</taxon>
        <taxon>Alkalibaculum</taxon>
    </lineage>
</organism>
<comment type="caution">
    <text evidence="1">The sequence shown here is derived from an EMBL/GenBank/DDBJ whole genome shotgun (WGS) entry which is preliminary data.</text>
</comment>
<dbReference type="EMBL" id="WHNX01000018">
    <property type="protein sequence ID" value="MPW26422.1"/>
    <property type="molecule type" value="Genomic_DNA"/>
</dbReference>
<keyword evidence="2" id="KW-1185">Reference proteome</keyword>